<accession>A0A0C3BGL6</accession>
<feature type="compositionally biased region" description="Basic and acidic residues" evidence="1">
    <location>
        <begin position="39"/>
        <end position="49"/>
    </location>
</feature>
<keyword evidence="3" id="KW-1185">Reference proteome</keyword>
<sequence>MGGSDAWILCANENDKKKKKNVKSINQNLPKKKKRHKGTKEEVVKHRTEQIGTKRKGRKKQISQCQLNEVYHKKITRNKNAKSERVREEERDKKFNPILKQQENIKVFFM</sequence>
<dbReference type="EMBL" id="KN831812">
    <property type="protein sequence ID" value="KIM35880.1"/>
    <property type="molecule type" value="Genomic_DNA"/>
</dbReference>
<evidence type="ECO:0000313" key="2">
    <source>
        <dbReference type="EMBL" id="KIM35880.1"/>
    </source>
</evidence>
<gene>
    <name evidence="2" type="ORF">M413DRAFT_324473</name>
</gene>
<feature type="region of interest" description="Disordered" evidence="1">
    <location>
        <begin position="15"/>
        <end position="95"/>
    </location>
</feature>
<dbReference type="HOGENOM" id="CLU_2171391_0_0_1"/>
<protein>
    <submittedName>
        <fullName evidence="2">Uncharacterized protein</fullName>
    </submittedName>
</protein>
<feature type="compositionally biased region" description="Basic and acidic residues" evidence="1">
    <location>
        <begin position="81"/>
        <end position="95"/>
    </location>
</feature>
<name>A0A0C3BGL6_HEBCY</name>
<evidence type="ECO:0000313" key="3">
    <source>
        <dbReference type="Proteomes" id="UP000053424"/>
    </source>
</evidence>
<reference evidence="2 3" key="1">
    <citation type="submission" date="2014-04" db="EMBL/GenBank/DDBJ databases">
        <authorList>
            <consortium name="DOE Joint Genome Institute"/>
            <person name="Kuo A."/>
            <person name="Gay G."/>
            <person name="Dore J."/>
            <person name="Kohler A."/>
            <person name="Nagy L.G."/>
            <person name="Floudas D."/>
            <person name="Copeland A."/>
            <person name="Barry K.W."/>
            <person name="Cichocki N."/>
            <person name="Veneault-Fourrey C."/>
            <person name="LaButti K."/>
            <person name="Lindquist E.A."/>
            <person name="Lipzen A."/>
            <person name="Lundell T."/>
            <person name="Morin E."/>
            <person name="Murat C."/>
            <person name="Sun H."/>
            <person name="Tunlid A."/>
            <person name="Henrissat B."/>
            <person name="Grigoriev I.V."/>
            <person name="Hibbett D.S."/>
            <person name="Martin F."/>
            <person name="Nordberg H.P."/>
            <person name="Cantor M.N."/>
            <person name="Hua S.X."/>
        </authorList>
    </citation>
    <scope>NUCLEOTIDE SEQUENCE [LARGE SCALE GENOMIC DNA]</scope>
    <source>
        <strain evidence="3">h7</strain>
    </source>
</reference>
<evidence type="ECO:0000256" key="1">
    <source>
        <dbReference type="SAM" id="MobiDB-lite"/>
    </source>
</evidence>
<reference evidence="3" key="2">
    <citation type="submission" date="2015-01" db="EMBL/GenBank/DDBJ databases">
        <title>Evolutionary Origins and Diversification of the Mycorrhizal Mutualists.</title>
        <authorList>
            <consortium name="DOE Joint Genome Institute"/>
            <consortium name="Mycorrhizal Genomics Consortium"/>
            <person name="Kohler A."/>
            <person name="Kuo A."/>
            <person name="Nagy L.G."/>
            <person name="Floudas D."/>
            <person name="Copeland A."/>
            <person name="Barry K.W."/>
            <person name="Cichocki N."/>
            <person name="Veneault-Fourrey C."/>
            <person name="LaButti K."/>
            <person name="Lindquist E.A."/>
            <person name="Lipzen A."/>
            <person name="Lundell T."/>
            <person name="Morin E."/>
            <person name="Murat C."/>
            <person name="Riley R."/>
            <person name="Ohm R."/>
            <person name="Sun H."/>
            <person name="Tunlid A."/>
            <person name="Henrissat B."/>
            <person name="Grigoriev I.V."/>
            <person name="Hibbett D.S."/>
            <person name="Martin F."/>
        </authorList>
    </citation>
    <scope>NUCLEOTIDE SEQUENCE [LARGE SCALE GENOMIC DNA]</scope>
    <source>
        <strain evidence="3">h7</strain>
    </source>
</reference>
<dbReference type="AlphaFoldDB" id="A0A0C3BGL6"/>
<proteinExistence type="predicted"/>
<dbReference type="Proteomes" id="UP000053424">
    <property type="component" value="Unassembled WGS sequence"/>
</dbReference>
<organism evidence="2 3">
    <name type="scientific">Hebeloma cylindrosporum</name>
    <dbReference type="NCBI Taxonomy" id="76867"/>
    <lineage>
        <taxon>Eukaryota</taxon>
        <taxon>Fungi</taxon>
        <taxon>Dikarya</taxon>
        <taxon>Basidiomycota</taxon>
        <taxon>Agaricomycotina</taxon>
        <taxon>Agaricomycetes</taxon>
        <taxon>Agaricomycetidae</taxon>
        <taxon>Agaricales</taxon>
        <taxon>Agaricineae</taxon>
        <taxon>Hymenogastraceae</taxon>
        <taxon>Hebeloma</taxon>
    </lineage>
</organism>